<gene>
    <name evidence="5" type="ORF">ACFYXQ_34505</name>
</gene>
<evidence type="ECO:0000256" key="2">
    <source>
        <dbReference type="SAM" id="MobiDB-lite"/>
    </source>
</evidence>
<dbReference type="EMBL" id="JBIAQY010000015">
    <property type="protein sequence ID" value="MFF3572890.1"/>
    <property type="molecule type" value="Genomic_DNA"/>
</dbReference>
<feature type="compositionally biased region" description="Polar residues" evidence="2">
    <location>
        <begin position="574"/>
        <end position="583"/>
    </location>
</feature>
<feature type="region of interest" description="Disordered" evidence="2">
    <location>
        <begin position="568"/>
        <end position="587"/>
    </location>
</feature>
<protein>
    <submittedName>
        <fullName evidence="5">PucR family transcriptional regulator</fullName>
    </submittedName>
</protein>
<evidence type="ECO:0000256" key="1">
    <source>
        <dbReference type="ARBA" id="ARBA00006754"/>
    </source>
</evidence>
<dbReference type="PANTHER" id="PTHR33744:SF7">
    <property type="entry name" value="PUCR FAMILY TRANSCRIPTIONAL REGULATOR"/>
    <property type="match status" value="1"/>
</dbReference>
<dbReference type="InterPro" id="IPR042070">
    <property type="entry name" value="PucR_C-HTH_sf"/>
</dbReference>
<accession>A0ABW6S9B4</accession>
<sequence length="604" mass="64071">MSAAILPATARMLAELLTRTAAATGFRAARILLATAATATDGCIARAGVVVVRRDDPLVRLAEAATGPVPFPVAQLSDTALAGIGSAAVTLLLLPSNPAAPQPVRNAGEVRVLALIDPHPGGEHPVPAAARIPIELLDSAVDAVLESVAARHRHDELEHACRLATARIDAEHRLDAADGATDTMAALVRLCAEISGKPVLLCDPRGRVVTAAGYGTRVALPDPAAILRAHGPAHPRRGAPTMVPTGPDSTLTRRKLLAPIVERDNHFGWLVLDEYPAGFADLDQYILTRTARRLGTQFLVQHRIARVAWNARSSLTRQLVRGSGAAEDLAASGEYLGVNTQARRALVYVLRHRTDTGDLERELAQRMEHLLDAEVLSTRGSEGILLLVEADDATPPAATLTRVKTALAQAATELRVDPELIAGVSGVCEPSALARAYREAREVAQCIDRFSEHDRHRILAVDDLGPARLFLANGPVGAIHQFVEDTLGPLLRDEAAGPELLRTLDYWFGNGRSVRGTAAELGVHENTVRLRLAKVHTITGLDVAGHPADQLSVQSALLVQRLRGSTAGAHPRATVTSAHTGNATDRPADELLAAAAGTEERRTA</sequence>
<dbReference type="InterPro" id="IPR025736">
    <property type="entry name" value="PucR_C-HTH_dom"/>
</dbReference>
<dbReference type="Pfam" id="PF13556">
    <property type="entry name" value="HTH_30"/>
    <property type="match status" value="1"/>
</dbReference>
<feature type="domain" description="CdaR GGDEF-like" evidence="4">
    <location>
        <begin position="325"/>
        <end position="445"/>
    </location>
</feature>
<keyword evidence="6" id="KW-1185">Reference proteome</keyword>
<evidence type="ECO:0000313" key="5">
    <source>
        <dbReference type="EMBL" id="MFF3572890.1"/>
    </source>
</evidence>
<name>A0ABW6S9B4_9NOCA</name>
<evidence type="ECO:0000259" key="4">
    <source>
        <dbReference type="Pfam" id="PF17853"/>
    </source>
</evidence>
<comment type="caution">
    <text evidence="5">The sequence shown here is derived from an EMBL/GenBank/DDBJ whole genome shotgun (WGS) entry which is preliminary data.</text>
</comment>
<dbReference type="InterPro" id="IPR041522">
    <property type="entry name" value="CdaR_GGDEF"/>
</dbReference>
<feature type="domain" description="PucR C-terminal helix-turn-helix" evidence="3">
    <location>
        <begin position="500"/>
        <end position="558"/>
    </location>
</feature>
<dbReference type="PANTHER" id="PTHR33744">
    <property type="entry name" value="CARBOHYDRATE DIACID REGULATOR"/>
    <property type="match status" value="1"/>
</dbReference>
<dbReference type="InterPro" id="IPR051448">
    <property type="entry name" value="CdaR-like_regulators"/>
</dbReference>
<comment type="similarity">
    <text evidence="1">Belongs to the CdaR family.</text>
</comment>
<organism evidence="5 6">
    <name type="scientific">Nocardia jiangxiensis</name>
    <dbReference type="NCBI Taxonomy" id="282685"/>
    <lineage>
        <taxon>Bacteria</taxon>
        <taxon>Bacillati</taxon>
        <taxon>Actinomycetota</taxon>
        <taxon>Actinomycetes</taxon>
        <taxon>Mycobacteriales</taxon>
        <taxon>Nocardiaceae</taxon>
        <taxon>Nocardia</taxon>
    </lineage>
</organism>
<dbReference type="Proteomes" id="UP001601992">
    <property type="component" value="Unassembled WGS sequence"/>
</dbReference>
<reference evidence="5 6" key="1">
    <citation type="submission" date="2024-10" db="EMBL/GenBank/DDBJ databases">
        <title>The Natural Products Discovery Center: Release of the First 8490 Sequenced Strains for Exploring Actinobacteria Biosynthetic Diversity.</title>
        <authorList>
            <person name="Kalkreuter E."/>
            <person name="Kautsar S.A."/>
            <person name="Yang D."/>
            <person name="Bader C.D."/>
            <person name="Teijaro C.N."/>
            <person name="Fluegel L."/>
            <person name="Davis C.M."/>
            <person name="Simpson J.R."/>
            <person name="Lauterbach L."/>
            <person name="Steele A.D."/>
            <person name="Gui C."/>
            <person name="Meng S."/>
            <person name="Li G."/>
            <person name="Viehrig K."/>
            <person name="Ye F."/>
            <person name="Su P."/>
            <person name="Kiefer A.F."/>
            <person name="Nichols A."/>
            <person name="Cepeda A.J."/>
            <person name="Yan W."/>
            <person name="Fan B."/>
            <person name="Jiang Y."/>
            <person name="Adhikari A."/>
            <person name="Zheng C.-J."/>
            <person name="Schuster L."/>
            <person name="Cowan T.M."/>
            <person name="Smanski M.J."/>
            <person name="Chevrette M.G."/>
            <person name="De Carvalho L.P.S."/>
            <person name="Shen B."/>
        </authorList>
    </citation>
    <scope>NUCLEOTIDE SEQUENCE [LARGE SCALE GENOMIC DNA]</scope>
    <source>
        <strain evidence="5 6">NPDC002593</strain>
    </source>
</reference>
<evidence type="ECO:0000259" key="3">
    <source>
        <dbReference type="Pfam" id="PF13556"/>
    </source>
</evidence>
<evidence type="ECO:0000313" key="6">
    <source>
        <dbReference type="Proteomes" id="UP001601992"/>
    </source>
</evidence>
<dbReference type="Gene3D" id="1.10.10.2840">
    <property type="entry name" value="PucR C-terminal helix-turn-helix domain"/>
    <property type="match status" value="1"/>
</dbReference>
<proteinExistence type="inferred from homology"/>
<dbReference type="RefSeq" id="WP_387406214.1">
    <property type="nucleotide sequence ID" value="NZ_JBIAQY010000015.1"/>
</dbReference>
<dbReference type="Pfam" id="PF17853">
    <property type="entry name" value="GGDEF_2"/>
    <property type="match status" value="1"/>
</dbReference>